<gene>
    <name evidence="2" type="ORF">SBRCBS47491_008363</name>
</gene>
<evidence type="ECO:0000313" key="3">
    <source>
        <dbReference type="Proteomes" id="UP001642406"/>
    </source>
</evidence>
<feature type="region of interest" description="Disordered" evidence="1">
    <location>
        <begin position="1"/>
        <end position="123"/>
    </location>
</feature>
<organism evidence="2 3">
    <name type="scientific">Sporothrix bragantina</name>
    <dbReference type="NCBI Taxonomy" id="671064"/>
    <lineage>
        <taxon>Eukaryota</taxon>
        <taxon>Fungi</taxon>
        <taxon>Dikarya</taxon>
        <taxon>Ascomycota</taxon>
        <taxon>Pezizomycotina</taxon>
        <taxon>Sordariomycetes</taxon>
        <taxon>Sordariomycetidae</taxon>
        <taxon>Ophiostomatales</taxon>
        <taxon>Ophiostomataceae</taxon>
        <taxon>Sporothrix</taxon>
    </lineage>
</organism>
<evidence type="ECO:0000256" key="1">
    <source>
        <dbReference type="SAM" id="MobiDB-lite"/>
    </source>
</evidence>
<feature type="region of interest" description="Disordered" evidence="1">
    <location>
        <begin position="446"/>
        <end position="477"/>
    </location>
</feature>
<sequence length="676" mass="73713">MPQPPAASQPVPFSTPDPSRFRIPNAKHARRTSTGDGHPSLEGHSYAARPTPRSRFAPSWHRQQQHHYQTPSQTQTPVPAARKFRIASAQRTVNGGDDAIEDGSSPVGMPDRTPGSTPFAGRDEECVLVVRESPTATRTVNAAASVPSKRLRKQTRAGPEDDIEDVLASGGTDGEERAEDGEEFTVDDSGEVLMPDSVPEETAMKLMPTTMLATVATPIPQGSSSSLTRQRTSAARLLSSIQPVKRRRLFASPGLITSSPSESGIDSESQVGPENVVQEEGSEDEFQEEPEHEPMERSPEKHPPPAFTAMFQISRTRSGWNRDDDIVDNESSGDESSGDDEDIRDILRYGELLEYGESSDDDGHGRDPVSPNYHHADDMDEDMADEQDDAKYDIDMILDTTPPRVRQARLLRLQRQQQQEQGKPRTPMQRLPTFQRAKMFLSARKSMGEASEGDVDREGEVDGMDHFNDHDNDSQDAFTTPARRRYYDALPHVQPPPDLFSPQKKRRRQKRKSRGNLAKEGDELVSPSAAAAAAATAAINAPEQYVPGGLAANLRDWLVQVKSGGSIGGLGTAAGHSGKFVIDETSNGLGMCLALGQRQEKTMDVGNAGESGAGPSVHLLLAGEGGQYSTGYHNDGDGSTRRSIVSIAHPAWEIIMDGQPWIVASDWSMDDEKQKT</sequence>
<feature type="compositionally biased region" description="Polar residues" evidence="1">
    <location>
        <begin position="220"/>
        <end position="233"/>
    </location>
</feature>
<protein>
    <submittedName>
        <fullName evidence="2">Uncharacterized protein</fullName>
    </submittedName>
</protein>
<feature type="region of interest" description="Disordered" evidence="1">
    <location>
        <begin position="217"/>
        <end position="385"/>
    </location>
</feature>
<feature type="compositionally biased region" description="Acidic residues" evidence="1">
    <location>
        <begin position="280"/>
        <end position="291"/>
    </location>
</feature>
<comment type="caution">
    <text evidence="2">The sequence shown here is derived from an EMBL/GenBank/DDBJ whole genome shotgun (WGS) entry which is preliminary data.</text>
</comment>
<feature type="compositionally biased region" description="Basic residues" evidence="1">
    <location>
        <begin position="503"/>
        <end position="514"/>
    </location>
</feature>
<feature type="compositionally biased region" description="Acidic residues" evidence="1">
    <location>
        <begin position="176"/>
        <end position="190"/>
    </location>
</feature>
<feature type="compositionally biased region" description="Polar residues" evidence="1">
    <location>
        <begin position="66"/>
        <end position="77"/>
    </location>
</feature>
<dbReference type="EMBL" id="CAWUHC010000107">
    <property type="protein sequence ID" value="CAK7232708.1"/>
    <property type="molecule type" value="Genomic_DNA"/>
</dbReference>
<evidence type="ECO:0000313" key="2">
    <source>
        <dbReference type="EMBL" id="CAK7232708.1"/>
    </source>
</evidence>
<accession>A0ABP0CKS9</accession>
<reference evidence="2 3" key="1">
    <citation type="submission" date="2024-01" db="EMBL/GenBank/DDBJ databases">
        <authorList>
            <person name="Allen C."/>
            <person name="Tagirdzhanova G."/>
        </authorList>
    </citation>
    <scope>NUCLEOTIDE SEQUENCE [LARGE SCALE GENOMIC DNA]</scope>
</reference>
<name>A0ABP0CKS9_9PEZI</name>
<feature type="compositionally biased region" description="Basic and acidic residues" evidence="1">
    <location>
        <begin position="292"/>
        <end position="303"/>
    </location>
</feature>
<feature type="region of interest" description="Disordered" evidence="1">
    <location>
        <begin position="139"/>
        <end position="193"/>
    </location>
</feature>
<feature type="compositionally biased region" description="Basic and acidic residues" evidence="1">
    <location>
        <begin position="454"/>
        <end position="473"/>
    </location>
</feature>
<feature type="region of interest" description="Disordered" evidence="1">
    <location>
        <begin position="490"/>
        <end position="524"/>
    </location>
</feature>
<keyword evidence="3" id="KW-1185">Reference proteome</keyword>
<dbReference type="Proteomes" id="UP001642406">
    <property type="component" value="Unassembled WGS sequence"/>
</dbReference>
<proteinExistence type="predicted"/>
<feature type="compositionally biased region" description="Acidic residues" evidence="1">
    <location>
        <begin position="325"/>
        <end position="343"/>
    </location>
</feature>
<feature type="compositionally biased region" description="Low complexity" evidence="1">
    <location>
        <begin position="258"/>
        <end position="269"/>
    </location>
</feature>